<name>A0A0F3RIE0_ORITS</name>
<comment type="caution">
    <text evidence="1">The sequence shown here is derived from an EMBL/GenBank/DDBJ whole genome shotgun (WGS) entry which is preliminary data.</text>
</comment>
<dbReference type="Pfam" id="PF06834">
    <property type="entry name" value="TraU"/>
    <property type="match status" value="1"/>
</dbReference>
<protein>
    <submittedName>
        <fullName evidence="1">TraU family protein</fullName>
    </submittedName>
</protein>
<dbReference type="PATRIC" id="fig|1441384.3.peg.839"/>
<dbReference type="Proteomes" id="UP000033580">
    <property type="component" value="Unassembled WGS sequence"/>
</dbReference>
<sequence>MTYPIPETKSCKSIGQTEATWQAGREFPVNGEDFGYLIWRKRDCCLL</sequence>
<gene>
    <name evidence="1" type="ORF">OTUT144_1922</name>
</gene>
<evidence type="ECO:0000313" key="1">
    <source>
        <dbReference type="EMBL" id="KJW06043.1"/>
    </source>
</evidence>
<dbReference type="EMBL" id="LAOR01000175">
    <property type="protein sequence ID" value="KJW06043.1"/>
    <property type="molecule type" value="Genomic_DNA"/>
</dbReference>
<accession>A0A0F3RIE0</accession>
<organism evidence="1 2">
    <name type="scientific">Orientia tsutsugamushi str. UT144</name>
    <dbReference type="NCBI Taxonomy" id="1441384"/>
    <lineage>
        <taxon>Bacteria</taxon>
        <taxon>Pseudomonadati</taxon>
        <taxon>Pseudomonadota</taxon>
        <taxon>Alphaproteobacteria</taxon>
        <taxon>Rickettsiales</taxon>
        <taxon>Rickettsiaceae</taxon>
        <taxon>Rickettsieae</taxon>
        <taxon>Orientia</taxon>
    </lineage>
</organism>
<dbReference type="AlphaFoldDB" id="A0A0F3RIE0"/>
<evidence type="ECO:0000313" key="2">
    <source>
        <dbReference type="Proteomes" id="UP000033580"/>
    </source>
</evidence>
<dbReference type="InterPro" id="IPR009649">
    <property type="entry name" value="TraU"/>
</dbReference>
<proteinExistence type="predicted"/>
<reference evidence="1 2" key="1">
    <citation type="submission" date="2015-01" db="EMBL/GenBank/DDBJ databases">
        <title>Genome Sequencing of Rickettsiales.</title>
        <authorList>
            <person name="Daugherty S.C."/>
            <person name="Su Q."/>
            <person name="Abolude K."/>
            <person name="Beier-Sexton M."/>
            <person name="Carlyon J.A."/>
            <person name="Carter R."/>
            <person name="Day N.P."/>
            <person name="Dumler S.J."/>
            <person name="Dyachenko V."/>
            <person name="Godinez A."/>
            <person name="Kurtti T.J."/>
            <person name="Lichay M."/>
            <person name="Mullins K.E."/>
            <person name="Ott S."/>
            <person name="Pappas-Brown V."/>
            <person name="Paris D.H."/>
            <person name="Patel P."/>
            <person name="Richards A.L."/>
            <person name="Sadzewicz L."/>
            <person name="Sears K."/>
            <person name="Seidman D."/>
            <person name="Sengamalay N."/>
            <person name="Stenos J."/>
            <person name="Tallon L.J."/>
            <person name="Vincent G."/>
            <person name="Fraser C.M."/>
            <person name="Munderloh U."/>
            <person name="Dunning-Hotopp J.C."/>
        </authorList>
    </citation>
    <scope>NUCLEOTIDE SEQUENCE [LARGE SCALE GENOMIC DNA]</scope>
    <source>
        <strain evidence="1 2">UT144</strain>
    </source>
</reference>